<dbReference type="OrthoDB" id="5396681at2759"/>
<name>M7SNK0_EUTLA</name>
<dbReference type="STRING" id="1287681.M7SNK0"/>
<dbReference type="EMBL" id="KB706320">
    <property type="protein sequence ID" value="EMR67984.1"/>
    <property type="molecule type" value="Genomic_DNA"/>
</dbReference>
<dbReference type="SUPFAM" id="SSF53300">
    <property type="entry name" value="vWA-like"/>
    <property type="match status" value="1"/>
</dbReference>
<reference evidence="2" key="1">
    <citation type="journal article" date="2013" name="Genome Announc.">
        <title>Draft genome sequence of the grapevine dieback fungus Eutypa lata UCR-EL1.</title>
        <authorList>
            <person name="Blanco-Ulate B."/>
            <person name="Rolshausen P.E."/>
            <person name="Cantu D."/>
        </authorList>
    </citation>
    <scope>NUCLEOTIDE SEQUENCE [LARGE SCALE GENOMIC DNA]</scope>
    <source>
        <strain evidence="2">UCR-EL1</strain>
    </source>
</reference>
<dbReference type="KEGG" id="ela:UCREL1_5013"/>
<evidence type="ECO:0000313" key="1">
    <source>
        <dbReference type="EMBL" id="EMR67984.1"/>
    </source>
</evidence>
<protein>
    <submittedName>
        <fullName evidence="1">Putative serine threonine protein kinase protein</fullName>
    </submittedName>
</protein>
<proteinExistence type="predicted"/>
<gene>
    <name evidence="1" type="ORF">UCREL1_5013</name>
</gene>
<sequence length="227" mass="26432">MKNGGDPDPLAQEVVEVILHNLSRRDQYFFIDDSTSMKDHAPVVKKTFLSLSWLAKQLDPDKLELSFASTPHHVIKAKKTQKLFKHVSRRKYQGDQTLMEKNFGTLVDNFLIPRLPWKVFGFDCNPWSRKRQMSVYIFTDGNWGNDPGVERPLQRLMNAIQKRDLDRNHISLHFIRFGSLPTGKKYLDFLDGYGRKDNWDIVDVKDISHPVMDIFMGPMSPEIDNRV</sequence>
<evidence type="ECO:0000313" key="2">
    <source>
        <dbReference type="Proteomes" id="UP000012174"/>
    </source>
</evidence>
<dbReference type="GO" id="GO:0016301">
    <property type="term" value="F:kinase activity"/>
    <property type="evidence" value="ECO:0007669"/>
    <property type="project" value="UniProtKB-KW"/>
</dbReference>
<accession>M7SNK0</accession>
<dbReference type="AlphaFoldDB" id="M7SNK0"/>
<keyword evidence="2" id="KW-1185">Reference proteome</keyword>
<dbReference type="InterPro" id="IPR036465">
    <property type="entry name" value="vWFA_dom_sf"/>
</dbReference>
<dbReference type="HOGENOM" id="CLU_087344_0_0_1"/>
<dbReference type="eggNOG" id="ENOG502SJEH">
    <property type="taxonomic scope" value="Eukaryota"/>
</dbReference>
<keyword evidence="1" id="KW-0808">Transferase</keyword>
<dbReference type="Proteomes" id="UP000012174">
    <property type="component" value="Unassembled WGS sequence"/>
</dbReference>
<keyword evidence="1" id="KW-0418">Kinase</keyword>
<organism evidence="1 2">
    <name type="scientific">Eutypa lata (strain UCR-EL1)</name>
    <name type="common">Grapevine dieback disease fungus</name>
    <name type="synonym">Eutypa armeniacae</name>
    <dbReference type="NCBI Taxonomy" id="1287681"/>
    <lineage>
        <taxon>Eukaryota</taxon>
        <taxon>Fungi</taxon>
        <taxon>Dikarya</taxon>
        <taxon>Ascomycota</taxon>
        <taxon>Pezizomycotina</taxon>
        <taxon>Sordariomycetes</taxon>
        <taxon>Xylariomycetidae</taxon>
        <taxon>Xylariales</taxon>
        <taxon>Diatrypaceae</taxon>
        <taxon>Eutypa</taxon>
    </lineage>
</organism>